<evidence type="ECO:0000256" key="1">
    <source>
        <dbReference type="SAM" id="MobiDB-lite"/>
    </source>
</evidence>
<dbReference type="RefSeq" id="XP_066719011.1">
    <property type="nucleotide sequence ID" value="XM_066854733.1"/>
</dbReference>
<feature type="region of interest" description="Disordered" evidence="1">
    <location>
        <begin position="37"/>
        <end position="202"/>
    </location>
</feature>
<name>A0ABR1VXU1_9PEZI</name>
<comment type="caution">
    <text evidence="2">The sequence shown here is derived from an EMBL/GenBank/DDBJ whole genome shotgun (WGS) entry which is preliminary data.</text>
</comment>
<reference evidence="2 3" key="1">
    <citation type="submission" date="2023-01" db="EMBL/GenBank/DDBJ databases">
        <title>Analysis of 21 Apiospora genomes using comparative genomics revels a genus with tremendous synthesis potential of carbohydrate active enzymes and secondary metabolites.</title>
        <authorList>
            <person name="Sorensen T."/>
        </authorList>
    </citation>
    <scope>NUCLEOTIDE SEQUENCE [LARGE SCALE GENOMIC DNA]</scope>
    <source>
        <strain evidence="2 3">CBS 135458</strain>
    </source>
</reference>
<organism evidence="2 3">
    <name type="scientific">Apiospora phragmitis</name>
    <dbReference type="NCBI Taxonomy" id="2905665"/>
    <lineage>
        <taxon>Eukaryota</taxon>
        <taxon>Fungi</taxon>
        <taxon>Dikarya</taxon>
        <taxon>Ascomycota</taxon>
        <taxon>Pezizomycotina</taxon>
        <taxon>Sordariomycetes</taxon>
        <taxon>Xylariomycetidae</taxon>
        <taxon>Amphisphaeriales</taxon>
        <taxon>Apiosporaceae</taxon>
        <taxon>Apiospora</taxon>
    </lineage>
</organism>
<feature type="compositionally biased region" description="Basic residues" evidence="1">
    <location>
        <begin position="159"/>
        <end position="170"/>
    </location>
</feature>
<protein>
    <submittedName>
        <fullName evidence="2">Uncharacterized protein</fullName>
    </submittedName>
</protein>
<proteinExistence type="predicted"/>
<dbReference type="EMBL" id="JAQQWL010000004">
    <property type="protein sequence ID" value="KAK8076052.1"/>
    <property type="molecule type" value="Genomic_DNA"/>
</dbReference>
<gene>
    <name evidence="2" type="ORF">PG994_003324</name>
</gene>
<sequence>MAAACAHQTVQDSQFQGRLAIELPGYKEGDPLCYNGLKLAVPEEGPGPSTRTPGKPRPDGPQSKKRNYIAFAGMRHSASDPFPIDAAEGGEGLEDGEELEEYIKTDGRNMTPEVLKAKKMEAGIKVPKRAQPPQPPQWPQSPLSPQSPQPPQTTEPPKKKSKFSKFKSTAKRIMPWRSAKGKAAGIAKGKGPETASTDTVIK</sequence>
<feature type="compositionally biased region" description="Acidic residues" evidence="1">
    <location>
        <begin position="91"/>
        <end position="100"/>
    </location>
</feature>
<dbReference type="GeneID" id="92087796"/>
<accession>A0ABR1VXU1</accession>
<evidence type="ECO:0000313" key="2">
    <source>
        <dbReference type="EMBL" id="KAK8076052.1"/>
    </source>
</evidence>
<keyword evidence="3" id="KW-1185">Reference proteome</keyword>
<feature type="compositionally biased region" description="Pro residues" evidence="1">
    <location>
        <begin position="130"/>
        <end position="139"/>
    </location>
</feature>
<feature type="compositionally biased region" description="Pro residues" evidence="1">
    <location>
        <begin position="145"/>
        <end position="154"/>
    </location>
</feature>
<dbReference type="Proteomes" id="UP001480595">
    <property type="component" value="Unassembled WGS sequence"/>
</dbReference>
<evidence type="ECO:0000313" key="3">
    <source>
        <dbReference type="Proteomes" id="UP001480595"/>
    </source>
</evidence>